<proteinExistence type="predicted"/>
<name>A0A7W9J8Z0_9ACTN</name>
<dbReference type="AlphaFoldDB" id="A0A7W9J8Z0"/>
<protein>
    <submittedName>
        <fullName evidence="1">Uncharacterized protein</fullName>
    </submittedName>
</protein>
<sequence length="280" mass="31095">MAIVDTSPLGQGDIIRRTSRTDDIWDQVAVIVTADCDIARDKHAGRLSCVPLIPVSSYLAISFLPKRISRIEIAIYEKLLAIMRQNQIALLGPDAVAISPKRAKHWLLSTEPLAICRRLAIPDEQVESFVALADQAKRLTASADQSFDDQVARICESEHALGRGESAKLRTRLSNDIAAHLRDLPGDALFLRHQTSDGSDTGYIAYLRIIREIRDERVAIKASQMSYEITHERWARLSPPYIYALTQRLGNVFSAIGLPEEYEASRDECGSLLIGNTDAS</sequence>
<keyword evidence="2" id="KW-1185">Reference proteome</keyword>
<reference evidence="1 2" key="1">
    <citation type="submission" date="2020-08" db="EMBL/GenBank/DDBJ databases">
        <title>Sequencing the genomes of 1000 actinobacteria strains.</title>
        <authorList>
            <person name="Klenk H.-P."/>
        </authorList>
    </citation>
    <scope>NUCLEOTIDE SEQUENCE [LARGE SCALE GENOMIC DNA]</scope>
    <source>
        <strain evidence="1 2">DSM 28967</strain>
    </source>
</reference>
<dbReference type="EMBL" id="JACHMY010000001">
    <property type="protein sequence ID" value="MBB5837802.1"/>
    <property type="molecule type" value="Genomic_DNA"/>
</dbReference>
<comment type="caution">
    <text evidence="1">The sequence shown here is derived from an EMBL/GenBank/DDBJ whole genome shotgun (WGS) entry which is preliminary data.</text>
</comment>
<gene>
    <name evidence="1" type="ORF">HDA39_004536</name>
</gene>
<dbReference type="Proteomes" id="UP000549971">
    <property type="component" value="Unassembled WGS sequence"/>
</dbReference>
<accession>A0A7W9J8Z0</accession>
<organism evidence="1 2">
    <name type="scientific">Kribbella italica</name>
    <dbReference type="NCBI Taxonomy" id="1540520"/>
    <lineage>
        <taxon>Bacteria</taxon>
        <taxon>Bacillati</taxon>
        <taxon>Actinomycetota</taxon>
        <taxon>Actinomycetes</taxon>
        <taxon>Propionibacteriales</taxon>
        <taxon>Kribbellaceae</taxon>
        <taxon>Kribbella</taxon>
    </lineage>
</organism>
<evidence type="ECO:0000313" key="1">
    <source>
        <dbReference type="EMBL" id="MBB5837802.1"/>
    </source>
</evidence>
<dbReference type="RefSeq" id="WP_184798100.1">
    <property type="nucleotide sequence ID" value="NZ_JACHMY010000001.1"/>
</dbReference>
<evidence type="ECO:0000313" key="2">
    <source>
        <dbReference type="Proteomes" id="UP000549971"/>
    </source>
</evidence>